<organism evidence="7 8">
    <name type="scientific">Aquabacterium commune</name>
    <dbReference type="NCBI Taxonomy" id="70586"/>
    <lineage>
        <taxon>Bacteria</taxon>
        <taxon>Pseudomonadati</taxon>
        <taxon>Pseudomonadota</taxon>
        <taxon>Betaproteobacteria</taxon>
        <taxon>Burkholderiales</taxon>
        <taxon>Aquabacterium</taxon>
    </lineage>
</organism>
<dbReference type="GO" id="GO:0008610">
    <property type="term" value="P:lipid biosynthetic process"/>
    <property type="evidence" value="ECO:0007669"/>
    <property type="project" value="InterPro"/>
</dbReference>
<evidence type="ECO:0000256" key="1">
    <source>
        <dbReference type="ARBA" id="ARBA00010815"/>
    </source>
</evidence>
<keyword evidence="8" id="KW-1185">Reference proteome</keyword>
<dbReference type="Gene3D" id="3.40.50.150">
    <property type="entry name" value="Vaccinia Virus protein VP39"/>
    <property type="match status" value="1"/>
</dbReference>
<dbReference type="PANTHER" id="PTHR43667">
    <property type="entry name" value="CYCLOPROPANE-FATTY-ACYL-PHOSPHOLIPID SYNTHASE"/>
    <property type="match status" value="1"/>
</dbReference>
<keyword evidence="3" id="KW-0808">Transferase</keyword>
<dbReference type="PANTHER" id="PTHR43667:SF2">
    <property type="entry name" value="FATTY ACID C-METHYL TRANSFERASE"/>
    <property type="match status" value="1"/>
</dbReference>
<dbReference type="SUPFAM" id="SSF53335">
    <property type="entry name" value="S-adenosyl-L-methionine-dependent methyltransferases"/>
    <property type="match status" value="1"/>
</dbReference>
<dbReference type="InterPro" id="IPR003333">
    <property type="entry name" value="CMAS"/>
</dbReference>
<evidence type="ECO:0000256" key="3">
    <source>
        <dbReference type="ARBA" id="ARBA00022679"/>
    </source>
</evidence>
<evidence type="ECO:0000313" key="8">
    <source>
        <dbReference type="Proteomes" id="UP000294593"/>
    </source>
</evidence>
<comment type="caution">
    <text evidence="7">The sequence shown here is derived from an EMBL/GenBank/DDBJ whole genome shotgun (WGS) entry which is preliminary data.</text>
</comment>
<dbReference type="EMBL" id="SNXW01000008">
    <property type="protein sequence ID" value="TDP81260.1"/>
    <property type="molecule type" value="Genomic_DNA"/>
</dbReference>
<dbReference type="Proteomes" id="UP000294593">
    <property type="component" value="Unassembled WGS sequence"/>
</dbReference>
<gene>
    <name evidence="7" type="ORF">EV672_10845</name>
</gene>
<evidence type="ECO:0000256" key="5">
    <source>
        <dbReference type="ARBA" id="ARBA00023098"/>
    </source>
</evidence>
<dbReference type="AlphaFoldDB" id="A0A4R6R5Q8"/>
<evidence type="ECO:0000256" key="6">
    <source>
        <dbReference type="PIRSR" id="PIRSR003085-1"/>
    </source>
</evidence>
<dbReference type="InterPro" id="IPR029063">
    <property type="entry name" value="SAM-dependent_MTases_sf"/>
</dbReference>
<protein>
    <submittedName>
        <fullName evidence="7">Cyclopropane-fatty-acyl-phospholipid synthase</fullName>
    </submittedName>
</protein>
<name>A0A4R6R5Q8_9BURK</name>
<dbReference type="GO" id="GO:0032259">
    <property type="term" value="P:methylation"/>
    <property type="evidence" value="ECO:0007669"/>
    <property type="project" value="UniProtKB-KW"/>
</dbReference>
<keyword evidence="5" id="KW-0443">Lipid metabolism</keyword>
<dbReference type="PIRSF" id="PIRSF003085">
    <property type="entry name" value="CMAS"/>
    <property type="match status" value="1"/>
</dbReference>
<dbReference type="InterPro" id="IPR050723">
    <property type="entry name" value="CFA/CMAS"/>
</dbReference>
<keyword evidence="4" id="KW-0949">S-adenosyl-L-methionine</keyword>
<reference evidence="7 8" key="1">
    <citation type="submission" date="2019-03" db="EMBL/GenBank/DDBJ databases">
        <title>Genomic Encyclopedia of Type Strains, Phase IV (KMG-IV): sequencing the most valuable type-strain genomes for metagenomic binning, comparative biology and taxonomic classification.</title>
        <authorList>
            <person name="Goeker M."/>
        </authorList>
    </citation>
    <scope>NUCLEOTIDE SEQUENCE [LARGE SCALE GENOMIC DNA]</scope>
    <source>
        <strain evidence="7 8">DSM 11901</strain>
    </source>
</reference>
<accession>A0A4R6R5Q8</accession>
<evidence type="ECO:0000313" key="7">
    <source>
        <dbReference type="EMBL" id="TDP81260.1"/>
    </source>
</evidence>
<dbReference type="Pfam" id="PF02353">
    <property type="entry name" value="CMAS"/>
    <property type="match status" value="1"/>
</dbReference>
<dbReference type="CDD" id="cd02440">
    <property type="entry name" value="AdoMet_MTases"/>
    <property type="match status" value="1"/>
</dbReference>
<feature type="active site" evidence="6">
    <location>
        <position position="405"/>
    </location>
</feature>
<proteinExistence type="inferred from homology"/>
<dbReference type="GO" id="GO:0008168">
    <property type="term" value="F:methyltransferase activity"/>
    <property type="evidence" value="ECO:0007669"/>
    <property type="project" value="UniProtKB-KW"/>
</dbReference>
<evidence type="ECO:0000256" key="4">
    <source>
        <dbReference type="ARBA" id="ARBA00022691"/>
    </source>
</evidence>
<keyword evidence="2" id="KW-0489">Methyltransferase</keyword>
<comment type="similarity">
    <text evidence="1">Belongs to the CFA/CMAS family.</text>
</comment>
<evidence type="ECO:0000256" key="2">
    <source>
        <dbReference type="ARBA" id="ARBA00022603"/>
    </source>
</evidence>
<sequence length="430" mass="47995">MNRMTSASSLSSDEHPALHQALPQDAPAAARVVLKLLQRLQVGSLDVQFPHGGTAHFGQAVAVDVPAPRAVLRLHHWDMCAAVLKSGDIGFAEAYIAGHWSTPDLTALLKLFIANRNIIEEAIYGHWWGRLAYRIRHLLNRNSKANSRKNIQAHYDLGNDFYRLWLDRTMSYSSAWFEGDLGKPMVEAQRAKVKRALNEAGVAADGTARRVLEIGCGWGGLAEIAAAEHGAHVTGVTLSTEQLAWAQKRMADAGLAERADLRLQDYRDIADAPFDAIVSIEMFEAVGREYWASYFATLNRCLKDGGQACIQTITIDDALFERYVKSTDFIQQYIFPGGLLPCDRAFREEARKAGLEVTNALAFGPDYAETLRRWRADFHARIQQVQGLGFDERFQRIWEFYLGYCEAAFDMGNTNVVQYTLRKPAAGSLV</sequence>